<dbReference type="AlphaFoldDB" id="A0A8J2RM52"/>
<gene>
    <name evidence="1" type="ORF">DGAL_LOCUS8821</name>
</gene>
<protein>
    <submittedName>
        <fullName evidence="1">Uncharacterized protein</fullName>
    </submittedName>
</protein>
<organism evidence="1 2">
    <name type="scientific">Daphnia galeata</name>
    <dbReference type="NCBI Taxonomy" id="27404"/>
    <lineage>
        <taxon>Eukaryota</taxon>
        <taxon>Metazoa</taxon>
        <taxon>Ecdysozoa</taxon>
        <taxon>Arthropoda</taxon>
        <taxon>Crustacea</taxon>
        <taxon>Branchiopoda</taxon>
        <taxon>Diplostraca</taxon>
        <taxon>Cladocera</taxon>
        <taxon>Anomopoda</taxon>
        <taxon>Daphniidae</taxon>
        <taxon>Daphnia</taxon>
    </lineage>
</organism>
<evidence type="ECO:0000313" key="1">
    <source>
        <dbReference type="EMBL" id="CAH0105755.1"/>
    </source>
</evidence>
<dbReference type="OrthoDB" id="6391466at2759"/>
<proteinExistence type="predicted"/>
<evidence type="ECO:0000313" key="2">
    <source>
        <dbReference type="Proteomes" id="UP000789390"/>
    </source>
</evidence>
<reference evidence="1" key="1">
    <citation type="submission" date="2021-11" db="EMBL/GenBank/DDBJ databases">
        <authorList>
            <person name="Schell T."/>
        </authorList>
    </citation>
    <scope>NUCLEOTIDE SEQUENCE</scope>
    <source>
        <strain evidence="1">M5</strain>
    </source>
</reference>
<keyword evidence="2" id="KW-1185">Reference proteome</keyword>
<comment type="caution">
    <text evidence="1">The sequence shown here is derived from an EMBL/GenBank/DDBJ whole genome shotgun (WGS) entry which is preliminary data.</text>
</comment>
<dbReference type="Proteomes" id="UP000789390">
    <property type="component" value="Unassembled WGS sequence"/>
</dbReference>
<accession>A0A8J2RM52</accession>
<name>A0A8J2RM52_9CRUS</name>
<sequence>MKYQVLACNHSHDLAGILNPFASGYVLDCPRNAFTSSEIRHTNEMFGVIEDIKDQYLVSGKYKGVAKITASHKVVVFANAIPSLEKVSLDRWSFFHTKLGFVGIHCAGFKDELYSCTIGRENKVSDIQSCRKLPESKTDKDAIKEYMGNFNVPGNLMLIASNSLSFSNAKPHAATIYRLWRNHRQSDLLEYLELNDCMKDSISTIEVLRQHLEG</sequence>
<dbReference type="EMBL" id="CAKKLH010000201">
    <property type="protein sequence ID" value="CAH0105755.1"/>
    <property type="molecule type" value="Genomic_DNA"/>
</dbReference>